<evidence type="ECO:0000313" key="2">
    <source>
        <dbReference type="Proteomes" id="UP000239757"/>
    </source>
</evidence>
<dbReference type="EMBL" id="KZ671066">
    <property type="protein sequence ID" value="PPR81941.1"/>
    <property type="molecule type" value="Genomic_DNA"/>
</dbReference>
<sequence length="114" mass="13035">MTGRLSARVTHIRLICWSEGSFHYKEGKLRNSRYSISLRSLRAAYGAVYDVFIYYAEWFVFKRDARDEATRLDYSRALAREGTFLGEVGIAFGHIQCGDTLPCEDTALPGVRIF</sequence>
<proteinExistence type="predicted"/>
<reference evidence="1 2" key="1">
    <citation type="submission" date="2015-01" db="EMBL/GenBank/DDBJ databases">
        <title>Genome of allotetraploid Gossypium barbadense reveals genomic plasticity and fiber elongation in cotton evolution.</title>
        <authorList>
            <person name="Chen X."/>
            <person name="Liu X."/>
            <person name="Zhao B."/>
            <person name="Zheng H."/>
            <person name="Hu Y."/>
            <person name="Lu G."/>
            <person name="Yang C."/>
            <person name="Chen J."/>
            <person name="Shan C."/>
            <person name="Zhang L."/>
            <person name="Zhou Y."/>
            <person name="Wang L."/>
            <person name="Guo W."/>
            <person name="Bai Y."/>
            <person name="Ruan J."/>
            <person name="Shangguan X."/>
            <person name="Mao Y."/>
            <person name="Jiang J."/>
            <person name="Zhu Y."/>
            <person name="Lei J."/>
            <person name="Kang H."/>
            <person name="Chen S."/>
            <person name="He X."/>
            <person name="Wang R."/>
            <person name="Wang Y."/>
            <person name="Chen J."/>
            <person name="Wang L."/>
            <person name="Yu S."/>
            <person name="Wang B."/>
            <person name="Wei J."/>
            <person name="Song S."/>
            <person name="Lu X."/>
            <person name="Gao Z."/>
            <person name="Gu W."/>
            <person name="Deng X."/>
            <person name="Ma D."/>
            <person name="Wang S."/>
            <person name="Liang W."/>
            <person name="Fang L."/>
            <person name="Cai C."/>
            <person name="Zhu X."/>
            <person name="Zhou B."/>
            <person name="Zhang Y."/>
            <person name="Chen Z."/>
            <person name="Xu S."/>
            <person name="Zhu R."/>
            <person name="Wang S."/>
            <person name="Zhang T."/>
            <person name="Zhao G."/>
        </authorList>
    </citation>
    <scope>NUCLEOTIDE SEQUENCE [LARGE SCALE GENOMIC DNA]</scope>
    <source>
        <strain evidence="2">cv. Xinhai21</strain>
        <tissue evidence="1">Leaf</tissue>
    </source>
</reference>
<dbReference type="Proteomes" id="UP000239757">
    <property type="component" value="Unassembled WGS sequence"/>
</dbReference>
<organism evidence="1 2">
    <name type="scientific">Gossypium barbadense</name>
    <name type="common">Sea Island cotton</name>
    <name type="synonym">Hibiscus barbadensis</name>
    <dbReference type="NCBI Taxonomy" id="3634"/>
    <lineage>
        <taxon>Eukaryota</taxon>
        <taxon>Viridiplantae</taxon>
        <taxon>Streptophyta</taxon>
        <taxon>Embryophyta</taxon>
        <taxon>Tracheophyta</taxon>
        <taxon>Spermatophyta</taxon>
        <taxon>Magnoliopsida</taxon>
        <taxon>eudicotyledons</taxon>
        <taxon>Gunneridae</taxon>
        <taxon>Pentapetalae</taxon>
        <taxon>rosids</taxon>
        <taxon>malvids</taxon>
        <taxon>Malvales</taxon>
        <taxon>Malvaceae</taxon>
        <taxon>Malvoideae</taxon>
        <taxon>Gossypium</taxon>
    </lineage>
</organism>
<accession>A0A2P5VSX1</accession>
<evidence type="ECO:0000313" key="1">
    <source>
        <dbReference type="EMBL" id="PPR81941.1"/>
    </source>
</evidence>
<dbReference type="AlphaFoldDB" id="A0A2P5VSX1"/>
<gene>
    <name evidence="1" type="ORF">GOBAR_AA38770</name>
</gene>
<protein>
    <submittedName>
        <fullName evidence="1">Uncharacterized protein</fullName>
    </submittedName>
</protein>
<name>A0A2P5VSX1_GOSBA</name>